<dbReference type="SUPFAM" id="SSF51395">
    <property type="entry name" value="FMN-linked oxidoreductases"/>
    <property type="match status" value="1"/>
</dbReference>
<dbReference type="InterPro" id="IPR044152">
    <property type="entry name" value="YqjM-like"/>
</dbReference>
<keyword evidence="2" id="KW-0285">Flavoprotein</keyword>
<evidence type="ECO:0000256" key="5">
    <source>
        <dbReference type="ARBA" id="ARBA00023002"/>
    </source>
</evidence>
<dbReference type="Gene3D" id="3.20.20.70">
    <property type="entry name" value="Aldolase class I"/>
    <property type="match status" value="1"/>
</dbReference>
<dbReference type="Proteomes" id="UP000003075">
    <property type="component" value="Unassembled WGS sequence"/>
</dbReference>
<dbReference type="PANTHER" id="PTHR43303">
    <property type="entry name" value="NADPH DEHYDROGENASE C23G7.10C-RELATED"/>
    <property type="match status" value="1"/>
</dbReference>
<dbReference type="GO" id="GO:0003959">
    <property type="term" value="F:NADPH dehydrogenase activity"/>
    <property type="evidence" value="ECO:0007669"/>
    <property type="project" value="InterPro"/>
</dbReference>
<evidence type="ECO:0000313" key="8">
    <source>
        <dbReference type="Proteomes" id="UP000003075"/>
    </source>
</evidence>
<dbReference type="Pfam" id="PF00724">
    <property type="entry name" value="Oxidored_FMN"/>
    <property type="match status" value="1"/>
</dbReference>
<keyword evidence="4" id="KW-0521">NADP</keyword>
<organism evidence="7 8">
    <name type="scientific">Oenococcus oeni AWRIB429</name>
    <dbReference type="NCBI Taxonomy" id="655225"/>
    <lineage>
        <taxon>Bacteria</taxon>
        <taxon>Bacillati</taxon>
        <taxon>Bacillota</taxon>
        <taxon>Bacilli</taxon>
        <taxon>Lactobacillales</taxon>
        <taxon>Lactobacillaceae</taxon>
        <taxon>Oenococcus</taxon>
    </lineage>
</organism>
<evidence type="ECO:0000256" key="1">
    <source>
        <dbReference type="ARBA" id="ARBA00001917"/>
    </source>
</evidence>
<dbReference type="InterPro" id="IPR001155">
    <property type="entry name" value="OxRdtase_FMN_N"/>
</dbReference>
<comment type="caution">
    <text evidence="7">The sequence shown here is derived from an EMBL/GenBank/DDBJ whole genome shotgun (WGS) entry which is preliminary data.</text>
</comment>
<gene>
    <name evidence="7" type="ORF">AWRIB429_1026</name>
</gene>
<feature type="domain" description="NADH:flavin oxidoreductase/NADH oxidase N-terminal" evidence="6">
    <location>
        <begin position="15"/>
        <end position="102"/>
    </location>
</feature>
<evidence type="ECO:0000256" key="2">
    <source>
        <dbReference type="ARBA" id="ARBA00022630"/>
    </source>
</evidence>
<sequence>MKTLQDSIIFRHGAKIKGRIVQPPMLTNSGNDGYVTQDTLDYYAARSQSAGMIIVEYTTVSENGGPSRSWARDREQLTIYDDKFKPGMAKLATVIKKMGIKLYYNWSIPVEKLIISLNWVSRFMHQVR</sequence>
<name>D3L9J6_OENOE</name>
<evidence type="ECO:0000256" key="4">
    <source>
        <dbReference type="ARBA" id="ARBA00022857"/>
    </source>
</evidence>
<protein>
    <recommendedName>
        <fullName evidence="6">NADH:flavin oxidoreductase/NADH oxidase N-terminal domain-containing protein</fullName>
    </recommendedName>
</protein>
<keyword evidence="3" id="KW-0288">FMN</keyword>
<reference evidence="7 8" key="1">
    <citation type="journal article" date="2010" name="Appl. Microbiol. Biotechnol.">
        <title>Genotypic diversity in Oenococcus oeni by high-density microarray comparative genome hybridization and whole genome sequencing.</title>
        <authorList>
            <person name="Borneman A.R."/>
            <person name="Bartowsky E.J."/>
            <person name="McCarthy J."/>
            <person name="Chambers P.J."/>
        </authorList>
    </citation>
    <scope>NUCLEOTIDE SEQUENCE [LARGE SCALE GENOMIC DNA]</scope>
    <source>
        <strain evidence="7 8">AWRIB429</strain>
    </source>
</reference>
<evidence type="ECO:0000259" key="6">
    <source>
        <dbReference type="Pfam" id="PF00724"/>
    </source>
</evidence>
<dbReference type="AlphaFoldDB" id="D3L9J6"/>
<dbReference type="InterPro" id="IPR013785">
    <property type="entry name" value="Aldolase_TIM"/>
</dbReference>
<dbReference type="GO" id="GO:0010181">
    <property type="term" value="F:FMN binding"/>
    <property type="evidence" value="ECO:0007669"/>
    <property type="project" value="InterPro"/>
</dbReference>
<dbReference type="GO" id="GO:0050661">
    <property type="term" value="F:NADP binding"/>
    <property type="evidence" value="ECO:0007669"/>
    <property type="project" value="InterPro"/>
</dbReference>
<accession>D3L9J6</accession>
<evidence type="ECO:0000256" key="3">
    <source>
        <dbReference type="ARBA" id="ARBA00022643"/>
    </source>
</evidence>
<dbReference type="PANTHER" id="PTHR43303:SF4">
    <property type="entry name" value="NADPH DEHYDROGENASE C23G7.10C-RELATED"/>
    <property type="match status" value="1"/>
</dbReference>
<keyword evidence="5" id="KW-0560">Oxidoreductase</keyword>
<evidence type="ECO:0000313" key="7">
    <source>
        <dbReference type="EMBL" id="EFD88606.1"/>
    </source>
</evidence>
<dbReference type="EMBL" id="ACSE01000016">
    <property type="protein sequence ID" value="EFD88606.1"/>
    <property type="molecule type" value="Genomic_DNA"/>
</dbReference>
<dbReference type="OrthoDB" id="9772736at2"/>
<proteinExistence type="predicted"/>
<comment type="cofactor">
    <cofactor evidence="1">
        <name>FMN</name>
        <dbReference type="ChEBI" id="CHEBI:58210"/>
    </cofactor>
</comment>